<organism evidence="1 2">
    <name type="scientific">Schistosoma margrebowiei</name>
    <dbReference type="NCBI Taxonomy" id="48269"/>
    <lineage>
        <taxon>Eukaryota</taxon>
        <taxon>Metazoa</taxon>
        <taxon>Spiralia</taxon>
        <taxon>Lophotrochozoa</taxon>
        <taxon>Platyhelminthes</taxon>
        <taxon>Trematoda</taxon>
        <taxon>Digenea</taxon>
        <taxon>Strigeidida</taxon>
        <taxon>Schistosomatoidea</taxon>
        <taxon>Schistosomatidae</taxon>
        <taxon>Schistosoma</taxon>
    </lineage>
</organism>
<sequence>MDTCVDHFTRWPEAVRTKDITTETVDHALVERWVANFGYPSNITIDSRCQFESNLFLCPTILLGITRLRTTDYHPQANGLVNSFYRQLTASLSATNISQWTDAPPLVLTGIRNATNANMGYTAVQVVYGTTLQLPGEFVDSSSS</sequence>
<dbReference type="PANTHER" id="PTHR38681:SF1">
    <property type="entry name" value="RETROVIRUS-RELATED POL POLYPROTEIN FROM TRANSPOSON 412-LIKE PROTEIN"/>
    <property type="match status" value="1"/>
</dbReference>
<dbReference type="PANTHER" id="PTHR38681">
    <property type="entry name" value="RETROVIRUS-RELATED POL POLYPROTEIN FROM TRANSPOSON 412-LIKE PROTEIN-RELATED"/>
    <property type="match status" value="1"/>
</dbReference>
<proteinExistence type="predicted"/>
<dbReference type="PROSITE" id="PS50994">
    <property type="entry name" value="INTEGRASE"/>
    <property type="match status" value="1"/>
</dbReference>
<evidence type="ECO:0000313" key="1">
    <source>
        <dbReference type="EMBL" id="VDO93186.1"/>
    </source>
</evidence>
<dbReference type="InterPro" id="IPR001584">
    <property type="entry name" value="Integrase_cat-core"/>
</dbReference>
<name>A0A183M4Q9_9TREM</name>
<evidence type="ECO:0000313" key="2">
    <source>
        <dbReference type="Proteomes" id="UP000277204"/>
    </source>
</evidence>
<reference evidence="1 2" key="1">
    <citation type="submission" date="2018-11" db="EMBL/GenBank/DDBJ databases">
        <authorList>
            <consortium name="Pathogen Informatics"/>
        </authorList>
    </citation>
    <scope>NUCLEOTIDE SEQUENCE [LARGE SCALE GENOMIC DNA]</scope>
    <source>
        <strain evidence="1 2">Zambia</strain>
    </source>
</reference>
<dbReference type="STRING" id="48269.A0A183M4Q9"/>
<protein>
    <submittedName>
        <fullName evidence="1">Uncharacterized protein</fullName>
    </submittedName>
</protein>
<dbReference type="Proteomes" id="UP000277204">
    <property type="component" value="Unassembled WGS sequence"/>
</dbReference>
<gene>
    <name evidence="1" type="ORF">SMRZ_LOCUS11034</name>
</gene>
<dbReference type="EMBL" id="UZAI01006003">
    <property type="protein sequence ID" value="VDO93186.1"/>
    <property type="molecule type" value="Genomic_DNA"/>
</dbReference>
<accession>A0A183M4Q9</accession>
<dbReference type="AlphaFoldDB" id="A0A183M4Q9"/>
<dbReference type="GO" id="GO:0003676">
    <property type="term" value="F:nucleic acid binding"/>
    <property type="evidence" value="ECO:0007669"/>
    <property type="project" value="InterPro"/>
</dbReference>
<dbReference type="InterPro" id="IPR012337">
    <property type="entry name" value="RNaseH-like_sf"/>
</dbReference>
<dbReference type="Gene3D" id="3.30.420.10">
    <property type="entry name" value="Ribonuclease H-like superfamily/Ribonuclease H"/>
    <property type="match status" value="1"/>
</dbReference>
<keyword evidence="2" id="KW-1185">Reference proteome</keyword>
<dbReference type="SUPFAM" id="SSF53098">
    <property type="entry name" value="Ribonuclease H-like"/>
    <property type="match status" value="1"/>
</dbReference>
<dbReference type="GO" id="GO:0015074">
    <property type="term" value="P:DNA integration"/>
    <property type="evidence" value="ECO:0007669"/>
    <property type="project" value="InterPro"/>
</dbReference>
<dbReference type="InterPro" id="IPR036397">
    <property type="entry name" value="RNaseH_sf"/>
</dbReference>